<feature type="region of interest" description="Disordered" evidence="2">
    <location>
        <begin position="62"/>
        <end position="85"/>
    </location>
</feature>
<dbReference type="Pfam" id="PF11774">
    <property type="entry name" value="Lsr2"/>
    <property type="match status" value="1"/>
</dbReference>
<reference evidence="5" key="2">
    <citation type="submission" date="2020-09" db="EMBL/GenBank/DDBJ databases">
        <authorList>
            <person name="Sun Q."/>
            <person name="Sedlacek I."/>
        </authorList>
    </citation>
    <scope>NUCLEOTIDE SEQUENCE</scope>
    <source>
        <strain evidence="5">CCM 7905</strain>
    </source>
</reference>
<evidence type="ECO:0000256" key="2">
    <source>
        <dbReference type="SAM" id="MobiDB-lite"/>
    </source>
</evidence>
<evidence type="ECO:0000256" key="1">
    <source>
        <dbReference type="ARBA" id="ARBA00023125"/>
    </source>
</evidence>
<dbReference type="Gene3D" id="3.30.60.230">
    <property type="entry name" value="Lsr2, dimerization domain"/>
    <property type="match status" value="1"/>
</dbReference>
<dbReference type="EMBL" id="BMCU01000001">
    <property type="protein sequence ID" value="GGF92045.1"/>
    <property type="molecule type" value="Genomic_DNA"/>
</dbReference>
<dbReference type="Pfam" id="PF23359">
    <property type="entry name" value="Lsr2_DNA-bd"/>
    <property type="match status" value="1"/>
</dbReference>
<protein>
    <submittedName>
        <fullName evidence="5">Lsr2 family protein</fullName>
    </submittedName>
</protein>
<reference evidence="5" key="1">
    <citation type="journal article" date="2014" name="Int. J. Syst. Evol. Microbiol.">
        <title>Complete genome sequence of Corynebacterium casei LMG S-19264T (=DSM 44701T), isolated from a smear-ripened cheese.</title>
        <authorList>
            <consortium name="US DOE Joint Genome Institute (JGI-PGF)"/>
            <person name="Walter F."/>
            <person name="Albersmeier A."/>
            <person name="Kalinowski J."/>
            <person name="Ruckert C."/>
        </authorList>
    </citation>
    <scope>NUCLEOTIDE SEQUENCE</scope>
    <source>
        <strain evidence="5">CCM 7905</strain>
    </source>
</reference>
<dbReference type="InterPro" id="IPR024412">
    <property type="entry name" value="Lsr2_dim_dom"/>
</dbReference>
<name>A0A917FLB4_9NOCA</name>
<keyword evidence="6" id="KW-1185">Reference proteome</keyword>
<dbReference type="GO" id="GO:0003677">
    <property type="term" value="F:DNA binding"/>
    <property type="evidence" value="ECO:0007669"/>
    <property type="project" value="UniProtKB-KW"/>
</dbReference>
<dbReference type="InterPro" id="IPR055370">
    <property type="entry name" value="Lsr2_DNA-bd"/>
</dbReference>
<dbReference type="AlphaFoldDB" id="A0A917FLB4"/>
<organism evidence="5 6">
    <name type="scientific">Rhodococcoides trifolii</name>
    <dbReference type="NCBI Taxonomy" id="908250"/>
    <lineage>
        <taxon>Bacteria</taxon>
        <taxon>Bacillati</taxon>
        <taxon>Actinomycetota</taxon>
        <taxon>Actinomycetes</taxon>
        <taxon>Mycobacteriales</taxon>
        <taxon>Nocardiaceae</taxon>
        <taxon>Rhodococcoides</taxon>
    </lineage>
</organism>
<accession>A0A917FLB4</accession>
<dbReference type="Gene3D" id="4.10.320.10">
    <property type="entry name" value="E3-binding domain"/>
    <property type="match status" value="1"/>
</dbReference>
<dbReference type="RefSeq" id="WP_188542899.1">
    <property type="nucleotide sequence ID" value="NZ_BMCU01000001.1"/>
</dbReference>
<feature type="domain" description="Lsr2 dimerization" evidence="3">
    <location>
        <begin position="1"/>
        <end position="62"/>
    </location>
</feature>
<dbReference type="GO" id="GO:0016746">
    <property type="term" value="F:acyltransferase activity"/>
    <property type="evidence" value="ECO:0007669"/>
    <property type="project" value="InterPro"/>
</dbReference>
<dbReference type="Proteomes" id="UP000654257">
    <property type="component" value="Unassembled WGS sequence"/>
</dbReference>
<dbReference type="InterPro" id="IPR042261">
    <property type="entry name" value="Lsr2-like_dimerization"/>
</dbReference>
<sequence>MAKQVYVELVDDIDGSPIKTGRGETIEFAVDGVEYEIDLGTKNAKEFRKQLGYWSEHATRVGGKSKKTVAPSAAKKSGPARDRLQTKAIRDWANQNGFTVSERGRIPGEVEEAYNSAN</sequence>
<keyword evidence="1" id="KW-0238">DNA-binding</keyword>
<evidence type="ECO:0000259" key="3">
    <source>
        <dbReference type="Pfam" id="PF11774"/>
    </source>
</evidence>
<comment type="caution">
    <text evidence="5">The sequence shown here is derived from an EMBL/GenBank/DDBJ whole genome shotgun (WGS) entry which is preliminary data.</text>
</comment>
<gene>
    <name evidence="5" type="ORF">GCM10007304_02490</name>
</gene>
<dbReference type="InterPro" id="IPR036625">
    <property type="entry name" value="E3-bd_dom_sf"/>
</dbReference>
<evidence type="ECO:0000313" key="5">
    <source>
        <dbReference type="EMBL" id="GGF92045.1"/>
    </source>
</evidence>
<evidence type="ECO:0000259" key="4">
    <source>
        <dbReference type="Pfam" id="PF23359"/>
    </source>
</evidence>
<proteinExistence type="predicted"/>
<evidence type="ECO:0000313" key="6">
    <source>
        <dbReference type="Proteomes" id="UP000654257"/>
    </source>
</evidence>
<feature type="domain" description="Lsr2 DNA-binding" evidence="4">
    <location>
        <begin position="82"/>
        <end position="117"/>
    </location>
</feature>